<reference evidence="1" key="2">
    <citation type="journal article" date="2014" name="BMC Genomics">
        <title>A genomic perspective to assessing quality of mass-reared SIT flies used in Mediterranean fruit fly (Ceratitis capitata) eradication in California.</title>
        <authorList>
            <person name="Calla B."/>
            <person name="Hall B."/>
            <person name="Hou S."/>
            <person name="Geib S.M."/>
        </authorList>
    </citation>
    <scope>NUCLEOTIDE SEQUENCE</scope>
</reference>
<dbReference type="EMBL" id="GAMC01012492">
    <property type="protein sequence ID" value="JAB94063.1"/>
    <property type="molecule type" value="mRNA"/>
</dbReference>
<protein>
    <recommendedName>
        <fullName evidence="2">DUF4817 domain-containing protein</fullName>
    </recommendedName>
</protein>
<evidence type="ECO:0008006" key="2">
    <source>
        <dbReference type="Google" id="ProtNLM"/>
    </source>
</evidence>
<dbReference type="PANTHER" id="PTHR47326:SF1">
    <property type="entry name" value="HTH PSQ-TYPE DOMAIN-CONTAINING PROTEIN"/>
    <property type="match status" value="1"/>
</dbReference>
<dbReference type="EMBL" id="GAMC01012494">
    <property type="protein sequence ID" value="JAB94061.1"/>
    <property type="molecule type" value="mRNA"/>
</dbReference>
<reference evidence="1" key="1">
    <citation type="submission" date="2013-07" db="EMBL/GenBank/DDBJ databases">
        <authorList>
            <person name="Geib S."/>
        </authorList>
    </citation>
    <scope>NUCLEOTIDE SEQUENCE</scope>
</reference>
<sequence length="129" mass="14810">MSRNKAPSAPYVRFLLKKLRETGTIIDKPTREKPKKVRTAGNIAAVAESVREAPGTSVKRRSQQLDISETSLRRILKKDLGMTPYKVQLVQELKPRDHPMRFAFAEWAFVLLHLKKKSYVADPVYIYIS</sequence>
<name>W8BL74_CERCA</name>
<dbReference type="PANTHER" id="PTHR47326">
    <property type="entry name" value="TRANSPOSABLE ELEMENT TC3 TRANSPOSASE-LIKE PROTEIN"/>
    <property type="match status" value="1"/>
</dbReference>
<evidence type="ECO:0000313" key="1">
    <source>
        <dbReference type="EMBL" id="JAB94061.1"/>
    </source>
</evidence>
<proteinExistence type="evidence at transcript level"/>
<accession>W8BL74</accession>
<dbReference type="EMBL" id="GAMC01012491">
    <property type="protein sequence ID" value="JAB94064.1"/>
    <property type="molecule type" value="mRNA"/>
</dbReference>
<organism evidence="1">
    <name type="scientific">Ceratitis capitata</name>
    <name type="common">Mediterranean fruit fly</name>
    <name type="synonym">Tephritis capitata</name>
    <dbReference type="NCBI Taxonomy" id="7213"/>
    <lineage>
        <taxon>Eukaryota</taxon>
        <taxon>Metazoa</taxon>
        <taxon>Ecdysozoa</taxon>
        <taxon>Arthropoda</taxon>
        <taxon>Hexapoda</taxon>
        <taxon>Insecta</taxon>
        <taxon>Pterygota</taxon>
        <taxon>Neoptera</taxon>
        <taxon>Endopterygota</taxon>
        <taxon>Diptera</taxon>
        <taxon>Brachycera</taxon>
        <taxon>Muscomorpha</taxon>
        <taxon>Tephritoidea</taxon>
        <taxon>Tephritidae</taxon>
        <taxon>Ceratitis</taxon>
        <taxon>Ceratitis</taxon>
    </lineage>
</organism>
<dbReference type="AlphaFoldDB" id="W8BL74"/>